<evidence type="ECO:0000256" key="3">
    <source>
        <dbReference type="SAM" id="Phobius"/>
    </source>
</evidence>
<feature type="chain" id="PRO_5042530225" evidence="4">
    <location>
        <begin position="22"/>
        <end position="375"/>
    </location>
</feature>
<accession>A0AAJ7SVI1</accession>
<evidence type="ECO:0000256" key="2">
    <source>
        <dbReference type="ARBA" id="ARBA00022729"/>
    </source>
</evidence>
<proteinExistence type="predicted"/>
<keyword evidence="1" id="KW-0433">Leucine-rich repeat</keyword>
<name>A0AAJ7SVI1_PETMA</name>
<reference evidence="6" key="1">
    <citation type="submission" date="2025-08" db="UniProtKB">
        <authorList>
            <consortium name="RefSeq"/>
        </authorList>
    </citation>
    <scope>IDENTIFICATION</scope>
    <source>
        <tissue evidence="6">Sperm</tissue>
    </source>
</reference>
<dbReference type="RefSeq" id="XP_032806322.1">
    <property type="nucleotide sequence ID" value="XM_032950431.1"/>
</dbReference>
<dbReference type="Proteomes" id="UP001318040">
    <property type="component" value="Chromosome 9"/>
</dbReference>
<protein>
    <submittedName>
        <fullName evidence="6">Leucine-rich repeat-containing G-protein coupled receptor 5A-like</fullName>
    </submittedName>
</protein>
<feature type="signal peptide" evidence="4">
    <location>
        <begin position="1"/>
        <end position="21"/>
    </location>
</feature>
<keyword evidence="3" id="KW-0812">Transmembrane</keyword>
<dbReference type="PANTHER" id="PTHR24373:SF275">
    <property type="entry name" value="TIR DOMAIN-CONTAINING PROTEIN"/>
    <property type="match status" value="1"/>
</dbReference>
<gene>
    <name evidence="6" type="primary">LOC116940515</name>
</gene>
<dbReference type="Pfam" id="PF13855">
    <property type="entry name" value="LRR_8"/>
    <property type="match status" value="1"/>
</dbReference>
<feature type="transmembrane region" description="Helical" evidence="3">
    <location>
        <begin position="328"/>
        <end position="350"/>
    </location>
</feature>
<dbReference type="AlphaFoldDB" id="A0AAJ7SVI1"/>
<keyword evidence="5" id="KW-1185">Reference proteome</keyword>
<dbReference type="InterPro" id="IPR050328">
    <property type="entry name" value="Dev_Immune_Receptor"/>
</dbReference>
<dbReference type="Gene3D" id="3.80.10.10">
    <property type="entry name" value="Ribonuclease Inhibitor"/>
    <property type="match status" value="1"/>
</dbReference>
<keyword evidence="3" id="KW-1133">Transmembrane helix</keyword>
<dbReference type="InterPro" id="IPR001611">
    <property type="entry name" value="Leu-rich_rpt"/>
</dbReference>
<dbReference type="PANTHER" id="PTHR24373">
    <property type="entry name" value="SLIT RELATED LEUCINE-RICH REPEAT NEURONAL PROTEIN"/>
    <property type="match status" value="1"/>
</dbReference>
<evidence type="ECO:0000256" key="1">
    <source>
        <dbReference type="ARBA" id="ARBA00022614"/>
    </source>
</evidence>
<dbReference type="Pfam" id="PF13306">
    <property type="entry name" value="LRR_5"/>
    <property type="match status" value="1"/>
</dbReference>
<dbReference type="GeneID" id="116940515"/>
<keyword evidence="2 4" id="KW-0732">Signal</keyword>
<evidence type="ECO:0000313" key="5">
    <source>
        <dbReference type="Proteomes" id="UP001318040"/>
    </source>
</evidence>
<evidence type="ECO:0000313" key="6">
    <source>
        <dbReference type="RefSeq" id="XP_032806322.1"/>
    </source>
</evidence>
<dbReference type="SUPFAM" id="SSF52058">
    <property type="entry name" value="L domain-like"/>
    <property type="match status" value="1"/>
</dbReference>
<organism evidence="5 6">
    <name type="scientific">Petromyzon marinus</name>
    <name type="common">Sea lamprey</name>
    <dbReference type="NCBI Taxonomy" id="7757"/>
    <lineage>
        <taxon>Eukaryota</taxon>
        <taxon>Metazoa</taxon>
        <taxon>Chordata</taxon>
        <taxon>Craniata</taxon>
        <taxon>Vertebrata</taxon>
        <taxon>Cyclostomata</taxon>
        <taxon>Hyperoartia</taxon>
        <taxon>Petromyzontiformes</taxon>
        <taxon>Petromyzontidae</taxon>
        <taxon>Petromyzon</taxon>
    </lineage>
</organism>
<dbReference type="InterPro" id="IPR032675">
    <property type="entry name" value="LRR_dom_sf"/>
</dbReference>
<keyword evidence="3" id="KW-0472">Membrane</keyword>
<dbReference type="KEGG" id="pmrn:116940515"/>
<dbReference type="InterPro" id="IPR026906">
    <property type="entry name" value="LRR_5"/>
</dbReference>
<evidence type="ECO:0000256" key="4">
    <source>
        <dbReference type="SAM" id="SignalP"/>
    </source>
</evidence>
<sequence length="375" mass="42937">MTKRKTMLVSLVFMTSALLTAETYICKEPGKPINLRRSNYTKVPLWNNSCHSVKIIDLSGNSIGYIGEASFRLIQNLTILYLNASGLQNISENAFGGNTCLEELYLQENKLSEFPMKLIQHLPKLRTLSIYSNRFLKINGFSSLNAQLEMLSLGPQQTMHSLDTLDFRHLSSLKVLNLTKMNIVNVPHFHPSSFIEHIDLSSNDLEFNANDFENCERLKSISFKACNIDKLVFDLFKSQKNLKKLDLTENPLKSDFHTNYAVIRSLVDKRIQVEVTCLECSNWCNNIFPTLKIVCNAHEKKYNWCLKQCPQNSAVNNGNKHRESSINYTLLIICILMVMLFIFITTIIFCKMKGSRKLEILRPEGSSHITNTTYT</sequence>